<dbReference type="RefSeq" id="XP_033535934.1">
    <property type="nucleotide sequence ID" value="XM_033681128.1"/>
</dbReference>
<dbReference type="SUPFAM" id="SSF54909">
    <property type="entry name" value="Dimeric alpha+beta barrel"/>
    <property type="match status" value="1"/>
</dbReference>
<reference evidence="3" key="3">
    <citation type="submission" date="2025-04" db="UniProtKB">
        <authorList>
            <consortium name="RefSeq"/>
        </authorList>
    </citation>
    <scope>IDENTIFICATION</scope>
    <source>
        <strain evidence="3">CBS 781.70</strain>
    </source>
</reference>
<dbReference type="GeneID" id="54421698"/>
<sequence length="231" mass="25869">MVLAKPTSRCTQMILLKVPVQHNLREKTQGTGAIWWKALAVLQKSPGFVRVYFGRRVEIPDSVHLHVVRETLEQSQDFLKSPLYQEFKSAIDQLTNVEPTIRHAFIGEYSPGCESLAKGAPVTGTAIYVDLQDLWDERWDQWTGIVPKVEGFMGIAGGPLVESVAGFKDCYIALVGWKNVEVHDTYHHTADFASKSHILLDPGRSKKKFTEYGHIAFESDLVVEADSASKL</sequence>
<proteinExistence type="predicted"/>
<keyword evidence="2" id="KW-1185">Reference proteome</keyword>
<reference evidence="1 3" key="1">
    <citation type="submission" date="2020-01" db="EMBL/GenBank/DDBJ databases">
        <authorList>
            <consortium name="DOE Joint Genome Institute"/>
            <person name="Haridas S."/>
            <person name="Albert R."/>
            <person name="Binder M."/>
            <person name="Bloem J."/>
            <person name="Labutti K."/>
            <person name="Salamov A."/>
            <person name="Andreopoulos B."/>
            <person name="Baker S.E."/>
            <person name="Barry K."/>
            <person name="Bills G."/>
            <person name="Bluhm B.H."/>
            <person name="Cannon C."/>
            <person name="Castanera R."/>
            <person name="Culley D.E."/>
            <person name="Daum C."/>
            <person name="Ezra D."/>
            <person name="Gonzalez J.B."/>
            <person name="Henrissat B."/>
            <person name="Kuo A."/>
            <person name="Liang C."/>
            <person name="Lipzen A."/>
            <person name="Lutzoni F."/>
            <person name="Magnuson J."/>
            <person name="Mondo S."/>
            <person name="Nolan M."/>
            <person name="Ohm R."/>
            <person name="Pangilinan J."/>
            <person name="Park H.-J."/>
            <person name="Ramirez L."/>
            <person name="Alfaro M."/>
            <person name="Sun H."/>
            <person name="Tritt A."/>
            <person name="Yoshinaga Y."/>
            <person name="Zwiers L.-H."/>
            <person name="Turgeon B.G."/>
            <person name="Goodwin S.B."/>
            <person name="Spatafora J.W."/>
            <person name="Crous P.W."/>
            <person name="Grigoriev I.V."/>
        </authorList>
    </citation>
    <scope>NUCLEOTIDE SEQUENCE</scope>
    <source>
        <strain evidence="1 3">CBS 781.70</strain>
    </source>
</reference>
<gene>
    <name evidence="1 3" type="ORF">P152DRAFT_472078</name>
</gene>
<accession>A0A6G1G8E7</accession>
<evidence type="ECO:0000313" key="3">
    <source>
        <dbReference type="RefSeq" id="XP_033535934.1"/>
    </source>
</evidence>
<protein>
    <recommendedName>
        <fullName evidence="4">ABM domain-containing protein</fullName>
    </recommendedName>
</protein>
<organism evidence="1">
    <name type="scientific">Eremomyces bilateralis CBS 781.70</name>
    <dbReference type="NCBI Taxonomy" id="1392243"/>
    <lineage>
        <taxon>Eukaryota</taxon>
        <taxon>Fungi</taxon>
        <taxon>Dikarya</taxon>
        <taxon>Ascomycota</taxon>
        <taxon>Pezizomycotina</taxon>
        <taxon>Dothideomycetes</taxon>
        <taxon>Dothideomycetes incertae sedis</taxon>
        <taxon>Eremomycetales</taxon>
        <taxon>Eremomycetaceae</taxon>
        <taxon>Eremomyces</taxon>
    </lineage>
</organism>
<dbReference type="EMBL" id="ML975153">
    <property type="protein sequence ID" value="KAF1814303.1"/>
    <property type="molecule type" value="Genomic_DNA"/>
</dbReference>
<dbReference type="AlphaFoldDB" id="A0A6G1G8E7"/>
<evidence type="ECO:0008006" key="4">
    <source>
        <dbReference type="Google" id="ProtNLM"/>
    </source>
</evidence>
<dbReference type="Gene3D" id="3.30.70.100">
    <property type="match status" value="1"/>
</dbReference>
<reference evidence="3" key="2">
    <citation type="submission" date="2020-04" db="EMBL/GenBank/DDBJ databases">
        <authorList>
            <consortium name="NCBI Genome Project"/>
        </authorList>
    </citation>
    <scope>NUCLEOTIDE SEQUENCE</scope>
    <source>
        <strain evidence="3">CBS 781.70</strain>
    </source>
</reference>
<evidence type="ECO:0000313" key="2">
    <source>
        <dbReference type="Proteomes" id="UP000504638"/>
    </source>
</evidence>
<evidence type="ECO:0000313" key="1">
    <source>
        <dbReference type="EMBL" id="KAF1814303.1"/>
    </source>
</evidence>
<dbReference type="OrthoDB" id="3830579at2759"/>
<dbReference type="Proteomes" id="UP000504638">
    <property type="component" value="Unplaced"/>
</dbReference>
<name>A0A6G1G8E7_9PEZI</name>
<dbReference type="InterPro" id="IPR011008">
    <property type="entry name" value="Dimeric_a/b-barrel"/>
</dbReference>